<proteinExistence type="predicted"/>
<reference evidence="3 4" key="1">
    <citation type="submission" date="2018-04" db="EMBL/GenBank/DDBJ databases">
        <authorList>
            <person name="Zhang X."/>
            <person name="Yuan J."/>
            <person name="Li F."/>
            <person name="Xiang J."/>
        </authorList>
    </citation>
    <scope>NUCLEOTIDE SEQUENCE [LARGE SCALE GENOMIC DNA]</scope>
    <source>
        <tissue evidence="3">Muscle</tissue>
    </source>
</reference>
<evidence type="ECO:0000313" key="4">
    <source>
        <dbReference type="Proteomes" id="UP000283509"/>
    </source>
</evidence>
<feature type="compositionally biased region" description="Polar residues" evidence="2">
    <location>
        <begin position="39"/>
        <end position="51"/>
    </location>
</feature>
<dbReference type="EMBL" id="QCYY01002126">
    <property type="protein sequence ID" value="ROT72616.1"/>
    <property type="molecule type" value="Genomic_DNA"/>
</dbReference>
<sequence length="256" mass="28092">MASSSAGRSAIAEASAGLEHSGKIAFSLISFSRVLQESALQRAQGIGQSEEPSQDPADKSNLPLPIDECESQDAQGIGQNEEPSQDQPDRSGLPPHADGIDAIAGVSLVSENEQKTLAEVPVQSSTAAEEIVDTFTNTDDGKEEIAPPLSMERKLWQVQLKMLETQAKIEHAQLKSLERQAKIEEAQLQSLERHARIEEAQFRCLERQIRLNDAKLKVHDKKVKVMETLLGTLERQAKVDGSHLKILQSQVKMEAK</sequence>
<evidence type="ECO:0000256" key="2">
    <source>
        <dbReference type="SAM" id="MobiDB-lite"/>
    </source>
</evidence>
<reference evidence="3 4" key="2">
    <citation type="submission" date="2019-01" db="EMBL/GenBank/DDBJ databases">
        <title>The decoding of complex shrimp genome reveals the adaptation for benthos swimmer, frequently molting mechanism and breeding impact on genome.</title>
        <authorList>
            <person name="Sun Y."/>
            <person name="Gao Y."/>
            <person name="Yu Y."/>
        </authorList>
    </citation>
    <scope>NUCLEOTIDE SEQUENCE [LARGE SCALE GENOMIC DNA]</scope>
    <source>
        <tissue evidence="3">Muscle</tissue>
    </source>
</reference>
<evidence type="ECO:0000256" key="1">
    <source>
        <dbReference type="SAM" id="Coils"/>
    </source>
</evidence>
<feature type="coiled-coil region" evidence="1">
    <location>
        <begin position="160"/>
        <end position="208"/>
    </location>
</feature>
<protein>
    <submittedName>
        <fullName evidence="3">Uncharacterized protein</fullName>
    </submittedName>
</protein>
<accession>A0A423T835</accession>
<dbReference type="OrthoDB" id="6365135at2759"/>
<keyword evidence="1" id="KW-0175">Coiled coil</keyword>
<feature type="compositionally biased region" description="Polar residues" evidence="2">
    <location>
        <begin position="72"/>
        <end position="86"/>
    </location>
</feature>
<comment type="caution">
    <text evidence="3">The sequence shown here is derived from an EMBL/GenBank/DDBJ whole genome shotgun (WGS) entry which is preliminary data.</text>
</comment>
<organism evidence="3 4">
    <name type="scientific">Penaeus vannamei</name>
    <name type="common">Whiteleg shrimp</name>
    <name type="synonym">Litopenaeus vannamei</name>
    <dbReference type="NCBI Taxonomy" id="6689"/>
    <lineage>
        <taxon>Eukaryota</taxon>
        <taxon>Metazoa</taxon>
        <taxon>Ecdysozoa</taxon>
        <taxon>Arthropoda</taxon>
        <taxon>Crustacea</taxon>
        <taxon>Multicrustacea</taxon>
        <taxon>Malacostraca</taxon>
        <taxon>Eumalacostraca</taxon>
        <taxon>Eucarida</taxon>
        <taxon>Decapoda</taxon>
        <taxon>Dendrobranchiata</taxon>
        <taxon>Penaeoidea</taxon>
        <taxon>Penaeidae</taxon>
        <taxon>Penaeus</taxon>
    </lineage>
</organism>
<feature type="region of interest" description="Disordered" evidence="2">
    <location>
        <begin position="39"/>
        <end position="99"/>
    </location>
</feature>
<dbReference type="Proteomes" id="UP000283509">
    <property type="component" value="Unassembled WGS sequence"/>
</dbReference>
<keyword evidence="4" id="KW-1185">Reference proteome</keyword>
<gene>
    <name evidence="3" type="ORF">C7M84_008977</name>
</gene>
<name>A0A423T835_PENVA</name>
<dbReference type="AlphaFoldDB" id="A0A423T835"/>
<evidence type="ECO:0000313" key="3">
    <source>
        <dbReference type="EMBL" id="ROT72616.1"/>
    </source>
</evidence>